<feature type="region of interest" description="Disordered" evidence="1">
    <location>
        <begin position="452"/>
        <end position="499"/>
    </location>
</feature>
<gene>
    <name evidence="2" type="ORF">PCANC_26209</name>
</gene>
<keyword evidence="3" id="KW-1185">Reference proteome</keyword>
<dbReference type="PANTHER" id="PTHR47501">
    <property type="entry name" value="TRANSPOSASE-RELATED"/>
    <property type="match status" value="1"/>
</dbReference>
<feature type="compositionally biased region" description="Basic and acidic residues" evidence="1">
    <location>
        <begin position="172"/>
        <end position="191"/>
    </location>
</feature>
<feature type="compositionally biased region" description="Basic and acidic residues" evidence="1">
    <location>
        <begin position="480"/>
        <end position="492"/>
    </location>
</feature>
<organism evidence="2 3">
    <name type="scientific">Puccinia coronata f. sp. avenae</name>
    <dbReference type="NCBI Taxonomy" id="200324"/>
    <lineage>
        <taxon>Eukaryota</taxon>
        <taxon>Fungi</taxon>
        <taxon>Dikarya</taxon>
        <taxon>Basidiomycota</taxon>
        <taxon>Pucciniomycotina</taxon>
        <taxon>Pucciniomycetes</taxon>
        <taxon>Pucciniales</taxon>
        <taxon>Pucciniaceae</taxon>
        <taxon>Puccinia</taxon>
    </lineage>
</organism>
<evidence type="ECO:0000313" key="2">
    <source>
        <dbReference type="EMBL" id="PLW26720.1"/>
    </source>
</evidence>
<evidence type="ECO:0000256" key="1">
    <source>
        <dbReference type="SAM" id="MobiDB-lite"/>
    </source>
</evidence>
<evidence type="ECO:0008006" key="4">
    <source>
        <dbReference type="Google" id="ProtNLM"/>
    </source>
</evidence>
<feature type="compositionally biased region" description="Polar residues" evidence="1">
    <location>
        <begin position="23"/>
        <end position="32"/>
    </location>
</feature>
<feature type="compositionally biased region" description="Basic and acidic residues" evidence="1">
    <location>
        <begin position="7"/>
        <end position="19"/>
    </location>
</feature>
<feature type="compositionally biased region" description="Basic and acidic residues" evidence="1">
    <location>
        <begin position="115"/>
        <end position="126"/>
    </location>
</feature>
<feature type="compositionally biased region" description="Basic residues" evidence="1">
    <location>
        <begin position="45"/>
        <end position="59"/>
    </location>
</feature>
<feature type="region of interest" description="Disordered" evidence="1">
    <location>
        <begin position="166"/>
        <end position="196"/>
    </location>
</feature>
<accession>A0A2N5TMI7</accession>
<comment type="caution">
    <text evidence="2">The sequence shown here is derived from an EMBL/GenBank/DDBJ whole genome shotgun (WGS) entry which is preliminary data.</text>
</comment>
<sequence>MIATASDSRHRISKPEVLKRKAQNSGTSNQVTSDDKSDSTQSIAAKKKKRKPTKKRQRASSHAQKTSSAVPVTKPGPKKGKVNKKKEQPQGSAKVNGDPQYDYNQDSGNESLEIQPRDSQKEKEDQYDSVTEYFEKPFWKEGDKSKEPLNYTCKWCQKTYWEHSTTSGNLKTHRDGSTQKDKNQHGCTGRDKAKKAGAVLPPSVAEQLSGSNKNQSGIAGFLKIRPVFVNKVLNQLLMLWQIRQALPWSRMEDPYLRAAFQYSNPKAIPFGRTWSADEAKKLYSTLKTQNLDTKFSLIHDVWTTKGNRFAFIGSAVAYIDKNWEYQMRHLALKMIPWKHHGHLLARPITTDSGSNNNTMASTMYAMLNNNGRNRSLWDPTNMHIWCICHKLALIVNAGLQALSLKTLPPSKAKESILGFFPVLGKVTEEEEPNDPTVAKKTAVIETQSTNNVPLMNQYPSDTGFDSDCGNADNELYDVESEPHAETEDKPDSDAPQTKFVKTARLKDLTTKLDAVIKKSPDRLHSAQTSLVLP</sequence>
<dbReference type="Proteomes" id="UP000235388">
    <property type="component" value="Unassembled WGS sequence"/>
</dbReference>
<name>A0A2N5TMI7_9BASI</name>
<feature type="compositionally biased region" description="Polar residues" evidence="1">
    <location>
        <begin position="60"/>
        <end position="69"/>
    </location>
</feature>
<evidence type="ECO:0000313" key="3">
    <source>
        <dbReference type="Proteomes" id="UP000235388"/>
    </source>
</evidence>
<feature type="compositionally biased region" description="Polar residues" evidence="1">
    <location>
        <begin position="102"/>
        <end position="112"/>
    </location>
</feature>
<dbReference type="PANTHER" id="PTHR47501:SF5">
    <property type="entry name" value="HAT C-TERMINAL DIMERISATION DOMAIN-CONTAINING PROTEIN"/>
    <property type="match status" value="1"/>
</dbReference>
<dbReference type="OrthoDB" id="2505040at2759"/>
<protein>
    <recommendedName>
        <fullName evidence="4">BED-type domain-containing protein</fullName>
    </recommendedName>
</protein>
<reference evidence="2 3" key="1">
    <citation type="submission" date="2017-11" db="EMBL/GenBank/DDBJ databases">
        <title>De novo assembly and phasing of dikaryotic genomes from two isolates of Puccinia coronata f. sp. avenae, the causal agent of oat crown rust.</title>
        <authorList>
            <person name="Miller M.E."/>
            <person name="Zhang Y."/>
            <person name="Omidvar V."/>
            <person name="Sperschneider J."/>
            <person name="Schwessinger B."/>
            <person name="Raley C."/>
            <person name="Palmer J.M."/>
            <person name="Garnica D."/>
            <person name="Upadhyaya N."/>
            <person name="Rathjen J."/>
            <person name="Taylor J.M."/>
            <person name="Park R.F."/>
            <person name="Dodds P.N."/>
            <person name="Hirsch C.D."/>
            <person name="Kianian S.F."/>
            <person name="Figueroa M."/>
        </authorList>
    </citation>
    <scope>NUCLEOTIDE SEQUENCE [LARGE SCALE GENOMIC DNA]</scope>
    <source>
        <strain evidence="2">12NC29</strain>
    </source>
</reference>
<dbReference type="EMBL" id="PGCJ01000526">
    <property type="protein sequence ID" value="PLW26720.1"/>
    <property type="molecule type" value="Genomic_DNA"/>
</dbReference>
<feature type="region of interest" description="Disordered" evidence="1">
    <location>
        <begin position="1"/>
        <end position="128"/>
    </location>
</feature>
<dbReference type="AlphaFoldDB" id="A0A2N5TMI7"/>
<proteinExistence type="predicted"/>